<protein>
    <submittedName>
        <fullName evidence="1">Uncharacterized protein</fullName>
    </submittedName>
</protein>
<dbReference type="AlphaFoldDB" id="A0A0N0IYG6"/>
<reference evidence="2" key="2">
    <citation type="submission" date="2015-09" db="EMBL/GenBank/DDBJ databases">
        <title>Draft genome sequence of a multidrug-resistant Chryseobacterium indologenes isolate from Malaysia.</title>
        <authorList>
            <person name="Yu C.Y."/>
            <person name="Ang G.Y."/>
            <person name="Chan K.-G."/>
        </authorList>
    </citation>
    <scope>NUCLEOTIDE SEQUENCE [LARGE SCALE GENOMIC DNA]</scope>
    <source>
        <strain evidence="2">CI_885</strain>
    </source>
</reference>
<proteinExistence type="predicted"/>
<evidence type="ECO:0000313" key="2">
    <source>
        <dbReference type="Proteomes" id="UP000037953"/>
    </source>
</evidence>
<comment type="caution">
    <text evidence="1">The sequence shown here is derived from an EMBL/GenBank/DDBJ whole genome shotgun (WGS) entry which is preliminary data.</text>
</comment>
<reference evidence="1 2" key="1">
    <citation type="journal article" date="2015" name="Genom Data">
        <title>Draft genome sequence of a multidrug-resistant Chryseobacterium indologenes isolate from Malaysia.</title>
        <authorList>
            <person name="Yu C.Y."/>
            <person name="Ang G.Y."/>
            <person name="Cheng H.J."/>
            <person name="Cheong Y.M."/>
            <person name="Yin W.F."/>
            <person name="Chan K.G."/>
        </authorList>
    </citation>
    <scope>NUCLEOTIDE SEQUENCE [LARGE SCALE GENOMIC DNA]</scope>
    <source>
        <strain evidence="1 2">CI_885</strain>
    </source>
</reference>
<dbReference type="OrthoDB" id="1359750at2"/>
<dbReference type="PATRIC" id="fig|253.9.peg.779"/>
<accession>A0A0N0IYG6</accession>
<sequence length="137" mass="16026">MCTFGNEIKFCTCIEGNIDEIKDIYIWNLSRYTGPKESMRRGKIMMPVKDFENGISAENIISKLNTENIFDFEYTAQERDTLHISFNAKDWAEYKYFSLIFQDGIWQEGRNPVFTSIIKKIAGGEVKIMNEGENRRE</sequence>
<dbReference type="RefSeq" id="WP_062696674.1">
    <property type="nucleotide sequence ID" value="NZ_LJOD01000001.1"/>
</dbReference>
<dbReference type="EMBL" id="LJOD01000001">
    <property type="protein sequence ID" value="KPE53094.1"/>
    <property type="molecule type" value="Genomic_DNA"/>
</dbReference>
<organism evidence="1 2">
    <name type="scientific">Chryseobacterium indologenes</name>
    <name type="common">Flavobacterium indologenes</name>
    <dbReference type="NCBI Taxonomy" id="253"/>
    <lineage>
        <taxon>Bacteria</taxon>
        <taxon>Pseudomonadati</taxon>
        <taxon>Bacteroidota</taxon>
        <taxon>Flavobacteriia</taxon>
        <taxon>Flavobacteriales</taxon>
        <taxon>Weeksellaceae</taxon>
        <taxon>Chryseobacterium group</taxon>
        <taxon>Chryseobacterium</taxon>
    </lineage>
</organism>
<name>A0A0N0IYG6_CHRID</name>
<gene>
    <name evidence="1" type="ORF">AOB46_03670</name>
</gene>
<dbReference type="Proteomes" id="UP000037953">
    <property type="component" value="Unassembled WGS sequence"/>
</dbReference>
<evidence type="ECO:0000313" key="1">
    <source>
        <dbReference type="EMBL" id="KPE53094.1"/>
    </source>
</evidence>